<evidence type="ECO:0000313" key="1">
    <source>
        <dbReference type="EMBL" id="CAE7930855.1"/>
    </source>
</evidence>
<name>A0A813C2P6_9DINO</name>
<dbReference type="AlphaFoldDB" id="A0A813C2P6"/>
<dbReference type="Proteomes" id="UP000601435">
    <property type="component" value="Unassembled WGS sequence"/>
</dbReference>
<accession>A0A813C2P6</accession>
<sequence>MDFLKAAYVYTLGVPKDAAVHLTGLSLKVIDIFWAWLRFVCAFNEYSLGEAATFELEEVETDLTHCGKKKKADKVQHVGRMLVFASRSVDPATGKRKRPSWVPLKDKTVKAGAPPPPDHYDEVSAPLNKKLKSCVHHVDGAQANKKAHKRDEPLQGQPLLDVNHSKKQFSRFAKVPLKEVGAKLATHLAKRKSSSKTSARFRVSTNRAEALAGQNKVMMRRMAGGKLPSRAHKAASWLAAAHLRRSPGYEALSTSFGVFFKTFLDTGDPVTVLDRAQGWLKAKTTDLEDCCDDSDS</sequence>
<proteinExistence type="predicted"/>
<organism evidence="1 2">
    <name type="scientific">Symbiodinium necroappetens</name>
    <dbReference type="NCBI Taxonomy" id="1628268"/>
    <lineage>
        <taxon>Eukaryota</taxon>
        <taxon>Sar</taxon>
        <taxon>Alveolata</taxon>
        <taxon>Dinophyceae</taxon>
        <taxon>Suessiales</taxon>
        <taxon>Symbiodiniaceae</taxon>
        <taxon>Symbiodinium</taxon>
    </lineage>
</organism>
<comment type="caution">
    <text evidence="1">The sequence shown here is derived from an EMBL/GenBank/DDBJ whole genome shotgun (WGS) entry which is preliminary data.</text>
</comment>
<gene>
    <name evidence="1" type="ORF">SNEC2469_LOCUS32388</name>
</gene>
<reference evidence="1" key="1">
    <citation type="submission" date="2021-02" db="EMBL/GenBank/DDBJ databases">
        <authorList>
            <person name="Dougan E. K."/>
            <person name="Rhodes N."/>
            <person name="Thang M."/>
            <person name="Chan C."/>
        </authorList>
    </citation>
    <scope>NUCLEOTIDE SEQUENCE</scope>
</reference>
<dbReference type="EMBL" id="CAJNJA010081788">
    <property type="protein sequence ID" value="CAE7930855.1"/>
    <property type="molecule type" value="Genomic_DNA"/>
</dbReference>
<protein>
    <submittedName>
        <fullName evidence="1">Uncharacterized protein</fullName>
    </submittedName>
</protein>
<keyword evidence="2" id="KW-1185">Reference proteome</keyword>
<evidence type="ECO:0000313" key="2">
    <source>
        <dbReference type="Proteomes" id="UP000601435"/>
    </source>
</evidence>